<dbReference type="AlphaFoldDB" id="A0A368H1L7"/>
<proteinExistence type="predicted"/>
<evidence type="ECO:0008006" key="5">
    <source>
        <dbReference type="Google" id="ProtNLM"/>
    </source>
</evidence>
<sequence length="99" mass="10911">MNGFSERSRVMYGYVIGLTAAFIALSLMNMAQPALIYLVPCTMLPIFVMACVKGHFCRLWHGTNDSTDSPHSSKPNTGEEAVHLNDGNSAEESNTFRQI</sequence>
<evidence type="ECO:0000313" key="3">
    <source>
        <dbReference type="EMBL" id="RCN50506.1"/>
    </source>
</evidence>
<comment type="caution">
    <text evidence="3">The sequence shown here is derived from an EMBL/GenBank/DDBJ whole genome shotgun (WGS) entry which is preliminary data.</text>
</comment>
<keyword evidence="4" id="KW-1185">Reference proteome</keyword>
<feature type="compositionally biased region" description="Polar residues" evidence="1">
    <location>
        <begin position="86"/>
        <end position="99"/>
    </location>
</feature>
<accession>A0A368H1L7</accession>
<feature type="compositionally biased region" description="Polar residues" evidence="1">
    <location>
        <begin position="65"/>
        <end position="76"/>
    </location>
</feature>
<keyword evidence="2" id="KW-1133">Transmembrane helix</keyword>
<dbReference type="GO" id="GO:0005765">
    <property type="term" value="C:lysosomal membrane"/>
    <property type="evidence" value="ECO:0007669"/>
    <property type="project" value="TreeGrafter"/>
</dbReference>
<dbReference type="PANTHER" id="PTHR12174:SF103">
    <property type="entry name" value="INTRAMEMBRANE PROTEASE (IMPAS) FAMILY"/>
    <property type="match status" value="1"/>
</dbReference>
<feature type="region of interest" description="Disordered" evidence="1">
    <location>
        <begin position="65"/>
        <end position="99"/>
    </location>
</feature>
<dbReference type="GO" id="GO:0098553">
    <property type="term" value="C:lumenal side of endoplasmic reticulum membrane"/>
    <property type="evidence" value="ECO:0007669"/>
    <property type="project" value="TreeGrafter"/>
</dbReference>
<keyword evidence="2" id="KW-0812">Transmembrane</keyword>
<dbReference type="GO" id="GO:0030660">
    <property type="term" value="C:Golgi-associated vesicle membrane"/>
    <property type="evidence" value="ECO:0007669"/>
    <property type="project" value="TreeGrafter"/>
</dbReference>
<name>A0A368H1L7_ANCCA</name>
<dbReference type="InterPro" id="IPR007369">
    <property type="entry name" value="Peptidase_A22B_SPP"/>
</dbReference>
<dbReference type="PANTHER" id="PTHR12174">
    <property type="entry name" value="SIGNAL PEPTIDE PEPTIDASE"/>
    <property type="match status" value="1"/>
</dbReference>
<feature type="transmembrane region" description="Helical" evidence="2">
    <location>
        <begin position="34"/>
        <end position="52"/>
    </location>
</feature>
<protein>
    <recommendedName>
        <fullName evidence="5">Signal peptide peptidase</fullName>
    </recommendedName>
</protein>
<organism evidence="3 4">
    <name type="scientific">Ancylostoma caninum</name>
    <name type="common">Dog hookworm</name>
    <dbReference type="NCBI Taxonomy" id="29170"/>
    <lineage>
        <taxon>Eukaryota</taxon>
        <taxon>Metazoa</taxon>
        <taxon>Ecdysozoa</taxon>
        <taxon>Nematoda</taxon>
        <taxon>Chromadorea</taxon>
        <taxon>Rhabditida</taxon>
        <taxon>Rhabditina</taxon>
        <taxon>Rhabditomorpha</taxon>
        <taxon>Strongyloidea</taxon>
        <taxon>Ancylostomatidae</taxon>
        <taxon>Ancylostomatinae</taxon>
        <taxon>Ancylostoma</taxon>
    </lineage>
</organism>
<dbReference type="GO" id="GO:0098554">
    <property type="term" value="C:cytoplasmic side of endoplasmic reticulum membrane"/>
    <property type="evidence" value="ECO:0007669"/>
    <property type="project" value="TreeGrafter"/>
</dbReference>
<feature type="transmembrane region" description="Helical" evidence="2">
    <location>
        <begin position="12"/>
        <end position="28"/>
    </location>
</feature>
<dbReference type="EMBL" id="JOJR01000022">
    <property type="protein sequence ID" value="RCN50506.1"/>
    <property type="molecule type" value="Genomic_DNA"/>
</dbReference>
<evidence type="ECO:0000256" key="2">
    <source>
        <dbReference type="SAM" id="Phobius"/>
    </source>
</evidence>
<dbReference type="OrthoDB" id="29661at2759"/>
<gene>
    <name evidence="3" type="ORF">ANCCAN_03360</name>
</gene>
<dbReference type="Pfam" id="PF04258">
    <property type="entry name" value="Peptidase_A22B"/>
    <property type="match status" value="1"/>
</dbReference>
<dbReference type="GO" id="GO:0042500">
    <property type="term" value="F:aspartic endopeptidase activity, intramembrane cleaving"/>
    <property type="evidence" value="ECO:0007669"/>
    <property type="project" value="InterPro"/>
</dbReference>
<reference evidence="3 4" key="1">
    <citation type="submission" date="2014-10" db="EMBL/GenBank/DDBJ databases">
        <title>Draft genome of the hookworm Ancylostoma caninum.</title>
        <authorList>
            <person name="Mitreva M."/>
        </authorList>
    </citation>
    <scope>NUCLEOTIDE SEQUENCE [LARGE SCALE GENOMIC DNA]</scope>
    <source>
        <strain evidence="3 4">Baltimore</strain>
    </source>
</reference>
<dbReference type="GO" id="GO:0033619">
    <property type="term" value="P:membrane protein proteolysis"/>
    <property type="evidence" value="ECO:0007669"/>
    <property type="project" value="TreeGrafter"/>
</dbReference>
<keyword evidence="2" id="KW-0472">Membrane</keyword>
<evidence type="ECO:0000256" key="1">
    <source>
        <dbReference type="SAM" id="MobiDB-lite"/>
    </source>
</evidence>
<evidence type="ECO:0000313" key="4">
    <source>
        <dbReference type="Proteomes" id="UP000252519"/>
    </source>
</evidence>
<dbReference type="Proteomes" id="UP000252519">
    <property type="component" value="Unassembled WGS sequence"/>
</dbReference>
<dbReference type="STRING" id="29170.A0A368H1L7"/>